<dbReference type="GO" id="GO:0020037">
    <property type="term" value="F:heme binding"/>
    <property type="evidence" value="ECO:0007669"/>
    <property type="project" value="InterPro"/>
</dbReference>
<name>A0A1C4ZW61_MICEC</name>
<evidence type="ECO:0000256" key="1">
    <source>
        <dbReference type="ARBA" id="ARBA00010617"/>
    </source>
</evidence>
<dbReference type="PANTHER" id="PTHR24291:SF50">
    <property type="entry name" value="BIFUNCTIONAL ALBAFLAVENONE MONOOXYGENASE_TERPENE SYNTHASE"/>
    <property type="match status" value="1"/>
</dbReference>
<dbReference type="GO" id="GO:0004497">
    <property type="term" value="F:monooxygenase activity"/>
    <property type="evidence" value="ECO:0007669"/>
    <property type="project" value="UniProtKB-KW"/>
</dbReference>
<evidence type="ECO:0000256" key="2">
    <source>
        <dbReference type="ARBA" id="ARBA00022617"/>
    </source>
</evidence>
<keyword evidence="4 8" id="KW-0560">Oxidoreductase</keyword>
<evidence type="ECO:0000313" key="9">
    <source>
        <dbReference type="EMBL" id="SCF37183.1"/>
    </source>
</evidence>
<dbReference type="Proteomes" id="UP000198253">
    <property type="component" value="Chromosome I"/>
</dbReference>
<keyword evidence="2 7" id="KW-0349">Heme</keyword>
<sequence>MADRHPPGPKGVPVLGNLPGLGRGMVEFMTETATHGDIASFTIGPTRNYLLSSPEHIHDVLVLRRDKFTKDPHDLRTLGRWMGRGLLTSEGAHHRRQRKLVQPAFRHRRMTGYGEIAVDSSLRQIEGWRSGEVHDMHHEMMKLTLNVVSRAMFGSGVSDDEALKVQRAVAGLQDVAINISKFGMLVSPWLLLPLHQLLKRGTRVLDRAVMRIIAERRASGAEDQGDLLSMFLTAQDEDDGSGMTDQQVRDETVTIFVAGQETTANGLTWAWYLLSQHPEVAEKLGAELDEVLGDRPPTAEDLPRLRYTGMVFKEALRFCPPAWTLNKRTPVEDVELGGYRIRRGSGIFIMPYVMHHLERYFPDPERFDPERFAPEREAQIPRYAFMPFGGGERMCVGAGFAEMEAKLILATLAQRFRFTLEPDQKVALKPLVTLAPKHGMRMRVAARSG</sequence>
<organism evidence="9 10">
    <name type="scientific">Micromonospora echinospora</name>
    <name type="common">Micromonospora purpurea</name>
    <dbReference type="NCBI Taxonomy" id="1877"/>
    <lineage>
        <taxon>Bacteria</taxon>
        <taxon>Bacillati</taxon>
        <taxon>Actinomycetota</taxon>
        <taxon>Actinomycetes</taxon>
        <taxon>Micromonosporales</taxon>
        <taxon>Micromonosporaceae</taxon>
        <taxon>Micromonospora</taxon>
    </lineage>
</organism>
<feature type="binding site" description="axial binding residue" evidence="7">
    <location>
        <position position="395"/>
    </location>
    <ligand>
        <name>heme</name>
        <dbReference type="ChEBI" id="CHEBI:30413"/>
    </ligand>
    <ligandPart>
        <name>Fe</name>
        <dbReference type="ChEBI" id="CHEBI:18248"/>
    </ligandPart>
</feature>
<keyword evidence="6 8" id="KW-0503">Monooxygenase</keyword>
<dbReference type="CDD" id="cd20620">
    <property type="entry name" value="CYP132-like"/>
    <property type="match status" value="1"/>
</dbReference>
<dbReference type="InParanoid" id="A0A1C4ZW61"/>
<proteinExistence type="inferred from homology"/>
<dbReference type="InterPro" id="IPR036396">
    <property type="entry name" value="Cyt_P450_sf"/>
</dbReference>
<evidence type="ECO:0000256" key="4">
    <source>
        <dbReference type="ARBA" id="ARBA00023002"/>
    </source>
</evidence>
<dbReference type="PROSITE" id="PS00086">
    <property type="entry name" value="CYTOCHROME_P450"/>
    <property type="match status" value="1"/>
</dbReference>
<dbReference type="Pfam" id="PF00067">
    <property type="entry name" value="p450"/>
    <property type="match status" value="1"/>
</dbReference>
<dbReference type="EMBL" id="LT607413">
    <property type="protein sequence ID" value="SCF37183.1"/>
    <property type="molecule type" value="Genomic_DNA"/>
</dbReference>
<evidence type="ECO:0000256" key="6">
    <source>
        <dbReference type="ARBA" id="ARBA00023033"/>
    </source>
</evidence>
<dbReference type="AlphaFoldDB" id="A0A1C4ZW61"/>
<keyword evidence="10" id="KW-1185">Reference proteome</keyword>
<dbReference type="PRINTS" id="PR00385">
    <property type="entry name" value="P450"/>
</dbReference>
<keyword evidence="3 7" id="KW-0479">Metal-binding</keyword>
<gene>
    <name evidence="9" type="ORF">GA0070618_5874</name>
</gene>
<accession>A0A1C4ZW61</accession>
<comment type="cofactor">
    <cofactor evidence="7">
        <name>heme</name>
        <dbReference type="ChEBI" id="CHEBI:30413"/>
    </cofactor>
</comment>
<evidence type="ECO:0000313" key="10">
    <source>
        <dbReference type="Proteomes" id="UP000198253"/>
    </source>
</evidence>
<dbReference type="InterPro" id="IPR001128">
    <property type="entry name" value="Cyt_P450"/>
</dbReference>
<dbReference type="SUPFAM" id="SSF48264">
    <property type="entry name" value="Cytochrome P450"/>
    <property type="match status" value="1"/>
</dbReference>
<dbReference type="GO" id="GO:0005506">
    <property type="term" value="F:iron ion binding"/>
    <property type="evidence" value="ECO:0007669"/>
    <property type="project" value="InterPro"/>
</dbReference>
<dbReference type="Gene3D" id="1.10.630.10">
    <property type="entry name" value="Cytochrome P450"/>
    <property type="match status" value="1"/>
</dbReference>
<evidence type="ECO:0000256" key="7">
    <source>
        <dbReference type="PIRSR" id="PIRSR602401-1"/>
    </source>
</evidence>
<reference evidence="10" key="1">
    <citation type="submission" date="2016-06" db="EMBL/GenBank/DDBJ databases">
        <authorList>
            <person name="Varghese N."/>
            <person name="Submissions Spin"/>
        </authorList>
    </citation>
    <scope>NUCLEOTIDE SEQUENCE [LARGE SCALE GENOMIC DNA]</scope>
    <source>
        <strain evidence="10">DSM 43816</strain>
    </source>
</reference>
<dbReference type="OrthoDB" id="7376058at2"/>
<keyword evidence="5 7" id="KW-0408">Iron</keyword>
<protein>
    <submittedName>
        <fullName evidence="9">Cytochrome P450</fullName>
    </submittedName>
</protein>
<evidence type="ECO:0000256" key="8">
    <source>
        <dbReference type="RuleBase" id="RU000461"/>
    </source>
</evidence>
<dbReference type="InterPro" id="IPR017972">
    <property type="entry name" value="Cyt_P450_CS"/>
</dbReference>
<dbReference type="InterPro" id="IPR050196">
    <property type="entry name" value="Cytochrome_P450_Monoox"/>
</dbReference>
<dbReference type="InterPro" id="IPR002401">
    <property type="entry name" value="Cyt_P450_E_grp-I"/>
</dbReference>
<comment type="similarity">
    <text evidence="1 8">Belongs to the cytochrome P450 family.</text>
</comment>
<evidence type="ECO:0000256" key="5">
    <source>
        <dbReference type="ARBA" id="ARBA00023004"/>
    </source>
</evidence>
<dbReference type="FunCoup" id="A0A1C4ZW61">
    <property type="interactions" value="114"/>
</dbReference>
<dbReference type="GO" id="GO:0016705">
    <property type="term" value="F:oxidoreductase activity, acting on paired donors, with incorporation or reduction of molecular oxygen"/>
    <property type="evidence" value="ECO:0007669"/>
    <property type="project" value="InterPro"/>
</dbReference>
<dbReference type="RefSeq" id="WP_088984489.1">
    <property type="nucleotide sequence ID" value="NZ_LT607413.1"/>
</dbReference>
<dbReference type="PANTHER" id="PTHR24291">
    <property type="entry name" value="CYTOCHROME P450 FAMILY 4"/>
    <property type="match status" value="1"/>
</dbReference>
<dbReference type="PRINTS" id="PR00463">
    <property type="entry name" value="EP450I"/>
</dbReference>
<evidence type="ECO:0000256" key="3">
    <source>
        <dbReference type="ARBA" id="ARBA00022723"/>
    </source>
</evidence>